<reference evidence="2 3" key="1">
    <citation type="submission" date="2022-12" db="EMBL/GenBank/DDBJ databases">
        <title>Chromosome-level genome of Tegillarca granosa.</title>
        <authorList>
            <person name="Kim J."/>
        </authorList>
    </citation>
    <scope>NUCLEOTIDE SEQUENCE [LARGE SCALE GENOMIC DNA]</scope>
    <source>
        <strain evidence="2">Teg-2019</strain>
        <tissue evidence="2">Adductor muscle</tissue>
    </source>
</reference>
<protein>
    <recommendedName>
        <fullName evidence="1">Methyltransferase domain-containing protein</fullName>
    </recommendedName>
</protein>
<dbReference type="InterPro" id="IPR029063">
    <property type="entry name" value="SAM-dependent_MTases_sf"/>
</dbReference>
<dbReference type="Proteomes" id="UP001217089">
    <property type="component" value="Unassembled WGS sequence"/>
</dbReference>
<dbReference type="Pfam" id="PF13649">
    <property type="entry name" value="Methyltransf_25"/>
    <property type="match status" value="1"/>
</dbReference>
<dbReference type="InterPro" id="IPR041698">
    <property type="entry name" value="Methyltransf_25"/>
</dbReference>
<comment type="caution">
    <text evidence="2">The sequence shown here is derived from an EMBL/GenBank/DDBJ whole genome shotgun (WGS) entry which is preliminary data.</text>
</comment>
<organism evidence="2 3">
    <name type="scientific">Tegillarca granosa</name>
    <name type="common">Malaysian cockle</name>
    <name type="synonym">Anadara granosa</name>
    <dbReference type="NCBI Taxonomy" id="220873"/>
    <lineage>
        <taxon>Eukaryota</taxon>
        <taxon>Metazoa</taxon>
        <taxon>Spiralia</taxon>
        <taxon>Lophotrochozoa</taxon>
        <taxon>Mollusca</taxon>
        <taxon>Bivalvia</taxon>
        <taxon>Autobranchia</taxon>
        <taxon>Pteriomorphia</taxon>
        <taxon>Arcoida</taxon>
        <taxon>Arcoidea</taxon>
        <taxon>Arcidae</taxon>
        <taxon>Tegillarca</taxon>
    </lineage>
</organism>
<name>A0ABQ9ESE7_TEGGR</name>
<gene>
    <name evidence="2" type="ORF">KUTeg_012996</name>
</gene>
<evidence type="ECO:0000313" key="3">
    <source>
        <dbReference type="Proteomes" id="UP001217089"/>
    </source>
</evidence>
<feature type="domain" description="Methyltransferase" evidence="1">
    <location>
        <begin position="264"/>
        <end position="353"/>
    </location>
</feature>
<sequence>MAADDNTQGLLTEAIVSYDGIFKGMYDDNLKKLFIESRKMFAEGKWKEAKSILSQALNEAKENAADKKALQLIFSEVERCEACKIDSATQPSDVNWTDVVKRPLSRLKESSFGLPQSIFFLNVGKAGNPGFKRLVGRKTLSDMWLAYKIPEIHCSMVTAEMILGIFYEERVTDCGIDIFYYPIEKNEKLKIMADIMKGELSNIEIVDPFPLLRPTTRKELCSPPEGWIVDDAYDVMLSCGEDRIRDYTKKFLTTKNLTTPRLYDPACSTGVFLSTLKKAFPNSHTIGQDLSQQMADFSRERVDEVYCGNAMFPKIELYSADVVFVRFLNSEVVTSTEAEELLQALLPTVKVGGYMVIFGHTPVLLSSANFLMIGDFNLEQCVAVDVNKNGIFQYYVLRRTLVK</sequence>
<dbReference type="Gene3D" id="3.40.50.150">
    <property type="entry name" value="Vaccinia Virus protein VP39"/>
    <property type="match status" value="1"/>
</dbReference>
<evidence type="ECO:0000313" key="2">
    <source>
        <dbReference type="EMBL" id="KAJ8308122.1"/>
    </source>
</evidence>
<accession>A0ABQ9ESE7</accession>
<evidence type="ECO:0000259" key="1">
    <source>
        <dbReference type="Pfam" id="PF13649"/>
    </source>
</evidence>
<keyword evidence="3" id="KW-1185">Reference proteome</keyword>
<dbReference type="EMBL" id="JARBDR010000657">
    <property type="protein sequence ID" value="KAJ8308122.1"/>
    <property type="molecule type" value="Genomic_DNA"/>
</dbReference>
<proteinExistence type="predicted"/>
<dbReference type="SUPFAM" id="SSF53335">
    <property type="entry name" value="S-adenosyl-L-methionine-dependent methyltransferases"/>
    <property type="match status" value="1"/>
</dbReference>